<accession>A0A1I7S7M1</accession>
<proteinExistence type="predicted"/>
<dbReference type="FunFam" id="3.10.20.370:FF:000001">
    <property type="entry name" value="Retrovirus-related Pol polyprotein from transposon 17.6-like protein"/>
    <property type="match status" value="1"/>
</dbReference>
<reference evidence="7" key="1">
    <citation type="submission" date="2016-11" db="UniProtKB">
        <authorList>
            <consortium name="WormBaseParasite"/>
        </authorList>
    </citation>
    <scope>IDENTIFICATION</scope>
</reference>
<sequence>MPAPKDLKQLASFLGMVQYYSRFVKGLSALAAPLNALRKKTAKWQWGRKEKEAFEKLKERLTSTELLVHYDPKIPVRLSTDASDYGLGAQLEHVYPDGSIKVIGYASRTLTPAEKNYAQIEKEGLGILFGVEKFSQYLYGRKFILQTDHEPLVRIFGPKVGLPTVAARRLQRWAIRLMQYTFEIQYVSTDKFGNADGLSRLPDPAEKPEKFRRMEERHVLAVEAEQSWPISLSKVRKLRSRLNILPRQPQKVSKGEHKAVSKYRQKLAENANKGRREKKFAQGDLVYARKFNDPRIRWIPGVVSELIGQRLLAIQTEFGVLRRHYDQVKRRVVAQESDSVF</sequence>
<name>A0A1I7S7M1_BURXY</name>
<dbReference type="InterPro" id="IPR041577">
    <property type="entry name" value="RT_RNaseH_2"/>
</dbReference>
<keyword evidence="3" id="KW-0548">Nucleotidyltransferase</keyword>
<evidence type="ECO:0000256" key="3">
    <source>
        <dbReference type="ARBA" id="ARBA00022918"/>
    </source>
</evidence>
<dbReference type="SUPFAM" id="SSF56672">
    <property type="entry name" value="DNA/RNA polymerases"/>
    <property type="match status" value="1"/>
</dbReference>
<dbReference type="Proteomes" id="UP000095284">
    <property type="component" value="Unplaced"/>
</dbReference>
<dbReference type="WBParaSite" id="BXY_0901200.1">
    <property type="protein sequence ID" value="BXY_0901200.1"/>
    <property type="gene ID" value="BXY_0901200"/>
</dbReference>
<keyword evidence="2" id="KW-0378">Hydrolase</keyword>
<feature type="domain" description="Reverse transcriptase/retrotransposon-derived protein RNase H-like" evidence="5">
    <location>
        <begin position="46"/>
        <end position="144"/>
    </location>
</feature>
<dbReference type="AlphaFoldDB" id="A0A1I7S7M1"/>
<evidence type="ECO:0000256" key="4">
    <source>
        <dbReference type="ARBA" id="ARBA00023268"/>
    </source>
</evidence>
<dbReference type="PANTHER" id="PTHR37984:SF5">
    <property type="entry name" value="PROTEIN NYNRIN-LIKE"/>
    <property type="match status" value="1"/>
</dbReference>
<dbReference type="Pfam" id="PF17919">
    <property type="entry name" value="RT_RNaseH_2"/>
    <property type="match status" value="1"/>
</dbReference>
<dbReference type="GO" id="GO:0003964">
    <property type="term" value="F:RNA-directed DNA polymerase activity"/>
    <property type="evidence" value="ECO:0007669"/>
    <property type="project" value="UniProtKB-KW"/>
</dbReference>
<dbReference type="InterPro" id="IPR043128">
    <property type="entry name" value="Rev_trsase/Diguanyl_cyclase"/>
</dbReference>
<dbReference type="GO" id="GO:0004519">
    <property type="term" value="F:endonuclease activity"/>
    <property type="evidence" value="ECO:0007669"/>
    <property type="project" value="UniProtKB-KW"/>
</dbReference>
<dbReference type="InterPro" id="IPR050951">
    <property type="entry name" value="Retrovirus_Pol_polyprotein"/>
</dbReference>
<dbReference type="eggNOG" id="KOG0017">
    <property type="taxonomic scope" value="Eukaryota"/>
</dbReference>
<keyword evidence="3" id="KW-0695">RNA-directed DNA polymerase</keyword>
<keyword evidence="2" id="KW-0255">Endonuclease</keyword>
<dbReference type="CDD" id="cd09274">
    <property type="entry name" value="RNase_HI_RT_Ty3"/>
    <property type="match status" value="1"/>
</dbReference>
<evidence type="ECO:0000256" key="1">
    <source>
        <dbReference type="ARBA" id="ARBA00022722"/>
    </source>
</evidence>
<keyword evidence="3" id="KW-0808">Transferase</keyword>
<dbReference type="FunFam" id="3.30.70.270:FF:000026">
    <property type="entry name" value="Transposon Ty3-G Gag-Pol polyprotein"/>
    <property type="match status" value="1"/>
</dbReference>
<protein>
    <submittedName>
        <fullName evidence="7">RT_RNaseH_2 domain-containing protein</fullName>
    </submittedName>
</protein>
<dbReference type="Gene3D" id="3.30.70.270">
    <property type="match status" value="1"/>
</dbReference>
<evidence type="ECO:0000313" key="6">
    <source>
        <dbReference type="Proteomes" id="UP000095284"/>
    </source>
</evidence>
<dbReference type="PANTHER" id="PTHR37984">
    <property type="entry name" value="PROTEIN CBG26694"/>
    <property type="match status" value="1"/>
</dbReference>
<organism evidence="6 7">
    <name type="scientific">Bursaphelenchus xylophilus</name>
    <name type="common">Pinewood nematode worm</name>
    <name type="synonym">Aphelenchoides xylophilus</name>
    <dbReference type="NCBI Taxonomy" id="6326"/>
    <lineage>
        <taxon>Eukaryota</taxon>
        <taxon>Metazoa</taxon>
        <taxon>Ecdysozoa</taxon>
        <taxon>Nematoda</taxon>
        <taxon>Chromadorea</taxon>
        <taxon>Rhabditida</taxon>
        <taxon>Tylenchina</taxon>
        <taxon>Tylenchomorpha</taxon>
        <taxon>Aphelenchoidea</taxon>
        <taxon>Aphelenchoididae</taxon>
        <taxon>Bursaphelenchus</taxon>
    </lineage>
</organism>
<keyword evidence="1" id="KW-0540">Nuclease</keyword>
<evidence type="ECO:0000259" key="5">
    <source>
        <dbReference type="Pfam" id="PF17919"/>
    </source>
</evidence>
<dbReference type="InterPro" id="IPR043502">
    <property type="entry name" value="DNA/RNA_pol_sf"/>
</dbReference>
<evidence type="ECO:0000313" key="7">
    <source>
        <dbReference type="WBParaSite" id="BXY_0901200.1"/>
    </source>
</evidence>
<evidence type="ECO:0000256" key="2">
    <source>
        <dbReference type="ARBA" id="ARBA00022759"/>
    </source>
</evidence>
<keyword evidence="4" id="KW-0511">Multifunctional enzyme</keyword>